<protein>
    <submittedName>
        <fullName evidence="9">4Fe-4S binding protein</fullName>
    </submittedName>
</protein>
<evidence type="ECO:0000256" key="3">
    <source>
        <dbReference type="ARBA" id="ARBA00022723"/>
    </source>
</evidence>
<evidence type="ECO:0000256" key="4">
    <source>
        <dbReference type="ARBA" id="ARBA00022982"/>
    </source>
</evidence>
<dbReference type="InterPro" id="IPR013783">
    <property type="entry name" value="Ig-like_fold"/>
</dbReference>
<keyword evidence="2" id="KW-0004">4Fe-4S</keyword>
<dbReference type="PROSITE" id="PS51379">
    <property type="entry name" value="4FE4S_FER_2"/>
    <property type="match status" value="1"/>
</dbReference>
<evidence type="ECO:0000256" key="1">
    <source>
        <dbReference type="ARBA" id="ARBA00022448"/>
    </source>
</evidence>
<evidence type="ECO:0000313" key="9">
    <source>
        <dbReference type="EMBL" id="MBK9798108.1"/>
    </source>
</evidence>
<feature type="transmembrane region" description="Helical" evidence="7">
    <location>
        <begin position="33"/>
        <end position="51"/>
    </location>
</feature>
<feature type="transmembrane region" description="Helical" evidence="7">
    <location>
        <begin position="311"/>
        <end position="330"/>
    </location>
</feature>
<dbReference type="PANTHER" id="PTHR30176:SF3">
    <property type="entry name" value="FERREDOXIN-TYPE PROTEIN NAPH"/>
    <property type="match status" value="1"/>
</dbReference>
<comment type="caution">
    <text evidence="9">The sequence shown here is derived from an EMBL/GenBank/DDBJ whole genome shotgun (WGS) entry which is preliminary data.</text>
</comment>
<keyword evidence="1" id="KW-0813">Transport</keyword>
<keyword evidence="7" id="KW-0812">Transmembrane</keyword>
<dbReference type="Proteomes" id="UP000886657">
    <property type="component" value="Unassembled WGS sequence"/>
</dbReference>
<dbReference type="AlphaFoldDB" id="A0A9D7XJW4"/>
<keyword evidence="4" id="KW-0249">Electron transport</keyword>
<name>A0A9D7XJW4_9BACT</name>
<keyword evidence="7" id="KW-0472">Membrane</keyword>
<dbReference type="GO" id="GO:0046872">
    <property type="term" value="F:metal ion binding"/>
    <property type="evidence" value="ECO:0007669"/>
    <property type="project" value="UniProtKB-KW"/>
</dbReference>
<evidence type="ECO:0000256" key="6">
    <source>
        <dbReference type="ARBA" id="ARBA00023014"/>
    </source>
</evidence>
<evidence type="ECO:0000259" key="8">
    <source>
        <dbReference type="PROSITE" id="PS51379"/>
    </source>
</evidence>
<organism evidence="9 10">
    <name type="scientific">Candidatus Geothrix skivensis</name>
    <dbReference type="NCBI Taxonomy" id="2954439"/>
    <lineage>
        <taxon>Bacteria</taxon>
        <taxon>Pseudomonadati</taxon>
        <taxon>Acidobacteriota</taxon>
        <taxon>Holophagae</taxon>
        <taxon>Holophagales</taxon>
        <taxon>Holophagaceae</taxon>
        <taxon>Geothrix</taxon>
    </lineage>
</organism>
<dbReference type="PROSITE" id="PS00198">
    <property type="entry name" value="4FE4S_FER_1"/>
    <property type="match status" value="2"/>
</dbReference>
<feature type="transmembrane region" description="Helical" evidence="7">
    <location>
        <begin position="71"/>
        <end position="91"/>
    </location>
</feature>
<dbReference type="SUPFAM" id="SSF54862">
    <property type="entry name" value="4Fe-4S ferredoxins"/>
    <property type="match status" value="1"/>
</dbReference>
<feature type="transmembrane region" description="Helical" evidence="7">
    <location>
        <begin position="138"/>
        <end position="160"/>
    </location>
</feature>
<evidence type="ECO:0000256" key="5">
    <source>
        <dbReference type="ARBA" id="ARBA00023004"/>
    </source>
</evidence>
<feature type="transmembrane region" description="Helical" evidence="7">
    <location>
        <begin position="172"/>
        <end position="191"/>
    </location>
</feature>
<dbReference type="Gene3D" id="3.30.70.20">
    <property type="match status" value="1"/>
</dbReference>
<dbReference type="InterPro" id="IPR017900">
    <property type="entry name" value="4Fe4S_Fe_S_CS"/>
</dbReference>
<dbReference type="Gene3D" id="2.60.40.10">
    <property type="entry name" value="Immunoglobulins"/>
    <property type="match status" value="1"/>
</dbReference>
<dbReference type="Pfam" id="PF13746">
    <property type="entry name" value="Fer4_18"/>
    <property type="match status" value="1"/>
</dbReference>
<dbReference type="Pfam" id="PF12801">
    <property type="entry name" value="Fer4_5"/>
    <property type="match status" value="2"/>
</dbReference>
<keyword evidence="3" id="KW-0479">Metal-binding</keyword>
<keyword evidence="7" id="KW-1133">Transmembrane helix</keyword>
<keyword evidence="6" id="KW-0411">Iron-sulfur</keyword>
<evidence type="ECO:0000256" key="2">
    <source>
        <dbReference type="ARBA" id="ARBA00022485"/>
    </source>
</evidence>
<proteinExistence type="predicted"/>
<accession>A0A9D7XJW4</accession>
<reference evidence="9" key="1">
    <citation type="submission" date="2020-10" db="EMBL/GenBank/DDBJ databases">
        <title>Connecting structure to function with the recovery of over 1000 high-quality activated sludge metagenome-assembled genomes encoding full-length rRNA genes using long-read sequencing.</title>
        <authorList>
            <person name="Singleton C.M."/>
            <person name="Petriglieri F."/>
            <person name="Kristensen J.M."/>
            <person name="Kirkegaard R.H."/>
            <person name="Michaelsen T.Y."/>
            <person name="Andersen M.H."/>
            <person name="Karst S.M."/>
            <person name="Dueholm M.S."/>
            <person name="Nielsen P.H."/>
            <person name="Albertsen M."/>
        </authorList>
    </citation>
    <scope>NUCLEOTIDE SEQUENCE</scope>
    <source>
        <strain evidence="9">Skiv_18-Q3-R9-52_MAXAC.067</strain>
    </source>
</reference>
<feature type="domain" description="4Fe-4S ferredoxin-type" evidence="8">
    <location>
        <begin position="246"/>
        <end position="278"/>
    </location>
</feature>
<sequence>MSIQAEAPTRPKVERLPPLPPPDTVYRPMRKRIHLAFFLAFVAAPFTNLMRFDIPRQRFYFAGFELWISEFAIIFFALMFLMFVIAASAIIHGRIYCSYACPQMIFSEWSQDVERWGKRVAQKLRAASPALKKRVAQALFYAVLLVASVFLAFVFTSYFVEPRDLLGRLLHFDLVTVGGITGATVTLITFLDFTLVRQKFCTSVCPYGYIQGMLQDKHTLLVRYQDGVGEAKDCIECKKCVRVCEMGIDIRDSPFQIECVHCGDCIDACEDVLRKVGKPGLIHYTWGEAPKADAKAEPWYLRWGFRDAKRVVVLLIMAFYLTGLALALSLRRPVLVEINPDRSTMYTVLDDGRIANLIRLKLANRTGRAAQVRLWVEDLPGADLALPANPVLLQPGETFERTVELRAPFAADGQDVHHIRILAQANDARKADAEEMTFITPLKRK</sequence>
<dbReference type="Pfam" id="PF11614">
    <property type="entry name" value="FixG_C"/>
    <property type="match status" value="1"/>
</dbReference>
<dbReference type="PANTHER" id="PTHR30176">
    <property type="entry name" value="FERREDOXIN-TYPE PROTEIN NAPH"/>
    <property type="match status" value="1"/>
</dbReference>
<dbReference type="InterPro" id="IPR017896">
    <property type="entry name" value="4Fe4S_Fe-S-bd"/>
</dbReference>
<keyword evidence="5" id="KW-0408">Iron</keyword>
<gene>
    <name evidence="9" type="ORF">IPP58_16815</name>
</gene>
<dbReference type="GO" id="GO:0051539">
    <property type="term" value="F:4 iron, 4 sulfur cluster binding"/>
    <property type="evidence" value="ECO:0007669"/>
    <property type="project" value="UniProtKB-KW"/>
</dbReference>
<evidence type="ECO:0000313" key="10">
    <source>
        <dbReference type="Proteomes" id="UP000886657"/>
    </source>
</evidence>
<dbReference type="EMBL" id="JADKIO010000013">
    <property type="protein sequence ID" value="MBK9798108.1"/>
    <property type="molecule type" value="Genomic_DNA"/>
</dbReference>
<dbReference type="InterPro" id="IPR051684">
    <property type="entry name" value="Electron_Trans/Redox"/>
</dbReference>
<dbReference type="InterPro" id="IPR032879">
    <property type="entry name" value="FixG_C"/>
</dbReference>
<dbReference type="GO" id="GO:0005886">
    <property type="term" value="C:plasma membrane"/>
    <property type="evidence" value="ECO:0007669"/>
    <property type="project" value="TreeGrafter"/>
</dbReference>
<evidence type="ECO:0000256" key="7">
    <source>
        <dbReference type="SAM" id="Phobius"/>
    </source>
</evidence>